<dbReference type="AlphaFoldDB" id="A0A813P8V5"/>
<dbReference type="Gene3D" id="1.10.1450.10">
    <property type="entry name" value="Tetraspanin"/>
    <property type="match status" value="1"/>
</dbReference>
<evidence type="ECO:0000313" key="8">
    <source>
        <dbReference type="EMBL" id="CAF0749896.1"/>
    </source>
</evidence>
<feature type="transmembrane region" description="Helical" evidence="5">
    <location>
        <begin position="21"/>
        <end position="40"/>
    </location>
</feature>
<dbReference type="EMBL" id="CAJNOM010000004">
    <property type="protein sequence ID" value="CAF0749896.1"/>
    <property type="molecule type" value="Genomic_DNA"/>
</dbReference>
<evidence type="ECO:0000313" key="6">
    <source>
        <dbReference type="EMBL" id="CAF0731764.1"/>
    </source>
</evidence>
<accession>A0A813P8V5</accession>
<proteinExistence type="predicted"/>
<reference evidence="8" key="1">
    <citation type="submission" date="2021-02" db="EMBL/GenBank/DDBJ databases">
        <authorList>
            <person name="Nowell W R."/>
        </authorList>
    </citation>
    <scope>NUCLEOTIDE SEQUENCE</scope>
</reference>
<feature type="transmembrane region" description="Helical" evidence="5">
    <location>
        <begin position="105"/>
        <end position="127"/>
    </location>
</feature>
<evidence type="ECO:0000256" key="1">
    <source>
        <dbReference type="ARBA" id="ARBA00004141"/>
    </source>
</evidence>
<dbReference type="InterPro" id="IPR018499">
    <property type="entry name" value="Tetraspanin/Peripherin"/>
</dbReference>
<keyword evidence="2 5" id="KW-0812">Transmembrane</keyword>
<keyword evidence="9" id="KW-1185">Reference proteome</keyword>
<keyword evidence="3 5" id="KW-1133">Transmembrane helix</keyword>
<dbReference type="SUPFAM" id="SSF48652">
    <property type="entry name" value="Tetraspanin"/>
    <property type="match status" value="1"/>
</dbReference>
<feature type="transmembrane region" description="Helical" evidence="5">
    <location>
        <begin position="72"/>
        <end position="93"/>
    </location>
</feature>
<dbReference type="GO" id="GO:0016020">
    <property type="term" value="C:membrane"/>
    <property type="evidence" value="ECO:0007669"/>
    <property type="project" value="UniProtKB-SubCell"/>
</dbReference>
<dbReference type="InterPro" id="IPR008952">
    <property type="entry name" value="Tetraspanin_EC2_sf"/>
</dbReference>
<dbReference type="Proteomes" id="UP000663877">
    <property type="component" value="Unassembled WGS sequence"/>
</dbReference>
<evidence type="ECO:0000313" key="7">
    <source>
        <dbReference type="EMBL" id="CAF0739996.1"/>
    </source>
</evidence>
<dbReference type="CDD" id="cd03127">
    <property type="entry name" value="tetraspanin_LEL"/>
    <property type="match status" value="1"/>
</dbReference>
<organism evidence="8 9">
    <name type="scientific">Adineta steineri</name>
    <dbReference type="NCBI Taxonomy" id="433720"/>
    <lineage>
        <taxon>Eukaryota</taxon>
        <taxon>Metazoa</taxon>
        <taxon>Spiralia</taxon>
        <taxon>Gnathifera</taxon>
        <taxon>Rotifera</taxon>
        <taxon>Eurotatoria</taxon>
        <taxon>Bdelloidea</taxon>
        <taxon>Adinetida</taxon>
        <taxon>Adinetidae</taxon>
        <taxon>Adineta</taxon>
    </lineage>
</organism>
<dbReference type="Proteomes" id="UP000663832">
    <property type="component" value="Unassembled WGS sequence"/>
</dbReference>
<feature type="transmembrane region" description="Helical" evidence="5">
    <location>
        <begin position="46"/>
        <end position="65"/>
    </location>
</feature>
<evidence type="ECO:0000313" key="9">
    <source>
        <dbReference type="Proteomes" id="UP000663832"/>
    </source>
</evidence>
<evidence type="ECO:0000256" key="5">
    <source>
        <dbReference type="SAM" id="Phobius"/>
    </source>
</evidence>
<evidence type="ECO:0008006" key="10">
    <source>
        <dbReference type="Google" id="ProtNLM"/>
    </source>
</evidence>
<evidence type="ECO:0000256" key="2">
    <source>
        <dbReference type="ARBA" id="ARBA00022692"/>
    </source>
</evidence>
<dbReference type="OrthoDB" id="10033535at2759"/>
<protein>
    <recommendedName>
        <fullName evidence="10">Tetraspanin</fullName>
    </recommendedName>
</protein>
<sequence>MVATYGQRQRNKRRFLMSINGLLLALAIFIIISMSIYWGFFEEWTIWTDYTMAWVEFNFFIYYWDRLTITRVYLAFIYIYGFVLLTIMILQIHGYRRRNIFLIEYVPYSLFGLALVTILGGLCWFAVTMINMNAGFLTKETFLLERLRFKGNAFKELKYREESFLLVTSGRVPPRVFILTAFVNQRQRDFHCCGWNSYLDYANSHKTDLPDTCCHKYETHYGCGKNMLINPDPKIVNTRGCGPLMKYWYRRGFWENIFMGLFGIFIGVYMLFVFQQNRNEYVQLRDEADDKKRILYSHSMGSLRSMNSNGVKHQMKTGLPRYSYNGMRGSPSYGTGAGYESDNNSSSVLYQPRAAYNPKI</sequence>
<dbReference type="EMBL" id="CAJNOI010000004">
    <property type="protein sequence ID" value="CAF0739996.1"/>
    <property type="molecule type" value="Genomic_DNA"/>
</dbReference>
<keyword evidence="4 5" id="KW-0472">Membrane</keyword>
<comment type="caution">
    <text evidence="8">The sequence shown here is derived from an EMBL/GenBank/DDBJ whole genome shotgun (WGS) entry which is preliminary data.</text>
</comment>
<comment type="subcellular location">
    <subcellularLocation>
        <location evidence="1">Membrane</location>
        <topology evidence="1">Multi-pass membrane protein</topology>
    </subcellularLocation>
</comment>
<dbReference type="Pfam" id="PF00335">
    <property type="entry name" value="Tetraspanin"/>
    <property type="match status" value="1"/>
</dbReference>
<feature type="transmembrane region" description="Helical" evidence="5">
    <location>
        <begin position="253"/>
        <end position="274"/>
    </location>
</feature>
<name>A0A813P8V5_9BILA</name>
<gene>
    <name evidence="7" type="ORF">BJG266_LOCUS1780</name>
    <name evidence="8" type="ORF">QVE165_LOCUS1429</name>
    <name evidence="6" type="ORF">QVE165_LOCUS320</name>
</gene>
<dbReference type="EMBL" id="CAJNOM010000001">
    <property type="protein sequence ID" value="CAF0731764.1"/>
    <property type="molecule type" value="Genomic_DNA"/>
</dbReference>
<evidence type="ECO:0000256" key="4">
    <source>
        <dbReference type="ARBA" id="ARBA00023136"/>
    </source>
</evidence>
<evidence type="ECO:0000256" key="3">
    <source>
        <dbReference type="ARBA" id="ARBA00022989"/>
    </source>
</evidence>